<protein>
    <submittedName>
        <fullName evidence="1">Uncharacterized protein</fullName>
    </submittedName>
</protein>
<accession>A0A9J5WQI2</accession>
<sequence>MALGSLAKVKVQIDLTKDRPPHVWMWYIGEDFTERRWCARVLLLQQYQGHLDHVCTINKEMRITKEEGTGS</sequence>
<evidence type="ECO:0000313" key="1">
    <source>
        <dbReference type="EMBL" id="KAG5577471.1"/>
    </source>
</evidence>
<dbReference type="AlphaFoldDB" id="A0A9J5WQI2"/>
<reference evidence="1 2" key="1">
    <citation type="submission" date="2020-09" db="EMBL/GenBank/DDBJ databases">
        <title>De no assembly of potato wild relative species, Solanum commersonii.</title>
        <authorList>
            <person name="Cho K."/>
        </authorList>
    </citation>
    <scope>NUCLEOTIDE SEQUENCE [LARGE SCALE GENOMIC DNA]</scope>
    <source>
        <strain evidence="1">LZ3.2</strain>
        <tissue evidence="1">Leaf</tissue>
    </source>
</reference>
<dbReference type="OrthoDB" id="1304206at2759"/>
<evidence type="ECO:0000313" key="2">
    <source>
        <dbReference type="Proteomes" id="UP000824120"/>
    </source>
</evidence>
<dbReference type="Proteomes" id="UP000824120">
    <property type="component" value="Chromosome 11"/>
</dbReference>
<name>A0A9J5WQI2_SOLCO</name>
<organism evidence="1 2">
    <name type="scientific">Solanum commersonii</name>
    <name type="common">Commerson's wild potato</name>
    <name type="synonym">Commerson's nightshade</name>
    <dbReference type="NCBI Taxonomy" id="4109"/>
    <lineage>
        <taxon>Eukaryota</taxon>
        <taxon>Viridiplantae</taxon>
        <taxon>Streptophyta</taxon>
        <taxon>Embryophyta</taxon>
        <taxon>Tracheophyta</taxon>
        <taxon>Spermatophyta</taxon>
        <taxon>Magnoliopsida</taxon>
        <taxon>eudicotyledons</taxon>
        <taxon>Gunneridae</taxon>
        <taxon>Pentapetalae</taxon>
        <taxon>asterids</taxon>
        <taxon>lamiids</taxon>
        <taxon>Solanales</taxon>
        <taxon>Solanaceae</taxon>
        <taxon>Solanoideae</taxon>
        <taxon>Solaneae</taxon>
        <taxon>Solanum</taxon>
    </lineage>
</organism>
<comment type="caution">
    <text evidence="1">The sequence shown here is derived from an EMBL/GenBank/DDBJ whole genome shotgun (WGS) entry which is preliminary data.</text>
</comment>
<proteinExistence type="predicted"/>
<dbReference type="EMBL" id="JACXVP010000011">
    <property type="protein sequence ID" value="KAG5577471.1"/>
    <property type="molecule type" value="Genomic_DNA"/>
</dbReference>
<gene>
    <name evidence="1" type="ORF">H5410_057605</name>
</gene>
<keyword evidence="2" id="KW-1185">Reference proteome</keyword>